<name>A0A0H3XLN9_9MOLU</name>
<dbReference type="InterPro" id="IPR023753">
    <property type="entry name" value="FAD/NAD-binding_dom"/>
</dbReference>
<comment type="cofactor">
    <cofactor evidence="5">
        <name>FAD</name>
        <dbReference type="ChEBI" id="CHEBI:57692"/>
    </cofactor>
    <text evidence="5">Binds 1 FAD per subunit.</text>
</comment>
<dbReference type="STRING" id="315358.SERIO_v1c09190"/>
<feature type="binding site" evidence="5">
    <location>
        <position position="31"/>
    </location>
    <ligand>
        <name>FAD</name>
        <dbReference type="ChEBI" id="CHEBI:57692"/>
    </ligand>
</feature>
<feature type="binding site" evidence="5">
    <location>
        <position position="86"/>
    </location>
    <ligand>
        <name>FAD</name>
        <dbReference type="ChEBI" id="CHEBI:57692"/>
    </ligand>
</feature>
<comment type="similarity">
    <text evidence="5">Belongs to the ferredoxin--NADP reductase type 2 family.</text>
</comment>
<dbReference type="GO" id="GO:0050660">
    <property type="term" value="F:flavin adenine dinucleotide binding"/>
    <property type="evidence" value="ECO:0007669"/>
    <property type="project" value="UniProtKB-UniRule"/>
</dbReference>
<evidence type="ECO:0000256" key="3">
    <source>
        <dbReference type="ARBA" id="ARBA00022857"/>
    </source>
</evidence>
<dbReference type="GO" id="GO:0004324">
    <property type="term" value="F:ferredoxin-NADP+ reductase activity"/>
    <property type="evidence" value="ECO:0007669"/>
    <property type="project" value="UniProtKB-UniRule"/>
</dbReference>
<keyword evidence="4 5" id="KW-0560">Oxidoreductase</keyword>
<gene>
    <name evidence="7" type="primary">trxB</name>
    <name evidence="7" type="ORF">SERIO_v1c09190</name>
</gene>
<dbReference type="PRINTS" id="PR00368">
    <property type="entry name" value="FADPNR"/>
</dbReference>
<feature type="binding site" evidence="5">
    <location>
        <position position="120"/>
    </location>
    <ligand>
        <name>FAD</name>
        <dbReference type="ChEBI" id="CHEBI:57692"/>
    </ligand>
</feature>
<reference evidence="8" key="2">
    <citation type="submission" date="2015-06" db="EMBL/GenBank/DDBJ databases">
        <title>Complete genome sequence of Spiroplasma eriocheiris TDA-040725-5 (DSM 21848).</title>
        <authorList>
            <person name="Lo W.-S."/>
            <person name="Kuo C.-H."/>
        </authorList>
    </citation>
    <scope>NUCLEOTIDE SEQUENCE [LARGE SCALE GENOMIC DNA]</scope>
    <source>
        <strain evidence="8">TDA-040725-5</strain>
    </source>
</reference>
<feature type="binding site" evidence="5">
    <location>
        <position position="44"/>
    </location>
    <ligand>
        <name>FAD</name>
        <dbReference type="ChEBI" id="CHEBI:57692"/>
    </ligand>
</feature>
<dbReference type="InterPro" id="IPR050097">
    <property type="entry name" value="Ferredoxin-NADP_redctase_2"/>
</dbReference>
<dbReference type="EC" id="1.18.1.2" evidence="5"/>
<keyword evidence="2 5" id="KW-0274">FAD</keyword>
<organism evidence="7 8">
    <name type="scientific">Spiroplasma eriocheiris</name>
    <dbReference type="NCBI Taxonomy" id="315358"/>
    <lineage>
        <taxon>Bacteria</taxon>
        <taxon>Bacillati</taxon>
        <taxon>Mycoplasmatota</taxon>
        <taxon>Mollicutes</taxon>
        <taxon>Entomoplasmatales</taxon>
        <taxon>Spiroplasmataceae</taxon>
        <taxon>Spiroplasma</taxon>
    </lineage>
</organism>
<keyword evidence="1 5" id="KW-0285">Flavoprotein</keyword>
<evidence type="ECO:0000313" key="8">
    <source>
        <dbReference type="Proteomes" id="UP000035661"/>
    </source>
</evidence>
<dbReference type="GO" id="GO:0050661">
    <property type="term" value="F:NADP binding"/>
    <property type="evidence" value="ECO:0007669"/>
    <property type="project" value="UniProtKB-UniRule"/>
</dbReference>
<comment type="caution">
    <text evidence="5">Lacks conserved residue(s) required for the propagation of feature annotation.</text>
</comment>
<feature type="binding site" evidence="5">
    <location>
        <position position="39"/>
    </location>
    <ligand>
        <name>FAD</name>
        <dbReference type="ChEBI" id="CHEBI:57692"/>
    </ligand>
</feature>
<dbReference type="PATRIC" id="fig|743698.3.peg.928"/>
<proteinExistence type="inferred from homology"/>
<evidence type="ECO:0000256" key="2">
    <source>
        <dbReference type="ARBA" id="ARBA00022827"/>
    </source>
</evidence>
<dbReference type="InterPro" id="IPR022890">
    <property type="entry name" value="Fd--NADP_Rdtase_type_2"/>
</dbReference>
<dbReference type="InterPro" id="IPR036188">
    <property type="entry name" value="FAD/NAD-bd_sf"/>
</dbReference>
<dbReference type="HAMAP" id="MF_01685">
    <property type="entry name" value="FENR2"/>
    <property type="match status" value="1"/>
</dbReference>
<accession>A0A0H3XLN9</accession>
<dbReference type="Proteomes" id="UP000035661">
    <property type="component" value="Chromosome"/>
</dbReference>
<evidence type="ECO:0000313" key="7">
    <source>
        <dbReference type="EMBL" id="AKM54479.1"/>
    </source>
</evidence>
<dbReference type="Pfam" id="PF07992">
    <property type="entry name" value="Pyr_redox_2"/>
    <property type="match status" value="1"/>
</dbReference>
<evidence type="ECO:0000256" key="1">
    <source>
        <dbReference type="ARBA" id="ARBA00022630"/>
    </source>
</evidence>
<evidence type="ECO:0000259" key="6">
    <source>
        <dbReference type="Pfam" id="PF07992"/>
    </source>
</evidence>
<sequence>MRDILIIGAGPVGLYGWSCAGMLGLNGYIIEGNMYVGGQPIELYNEKEIYDIPGFLNIRANNFVDLLHQQALKNGNNIELMLETNIKKLIAIPEGFSVELTNNQIINVKTILITTGNGVFNPIRLEQLDPNLIYQNLSYRMENVNNYQNKKVVILGGGDSALDWANHLVEHNITKDVTIIHRRDLYRAKEASVQKLKANHIQELKPYVIKDIMVENNTVKKLVVTNANDQSEHHISADLFLVQYGSKMSPSIISSFDLEFDKLHKIKIQANGKTSNPRIFAAGNIASYEGKYYNMMTGFGECINSLVNITKVLYGEKYHPGYLGQHKK</sequence>
<dbReference type="RefSeq" id="WP_047791678.1">
    <property type="nucleotide sequence ID" value="NZ_CP011856.1"/>
</dbReference>
<feature type="domain" description="FAD/NAD(P)-binding" evidence="6">
    <location>
        <begin position="3"/>
        <end position="289"/>
    </location>
</feature>
<protein>
    <recommendedName>
        <fullName evidence="5">Ferredoxin--NADP reductase</fullName>
        <shortName evidence="5">FNR</shortName>
        <shortName evidence="5">Fd-NADP(+) reductase</shortName>
        <ecNumber evidence="5">1.18.1.2</ecNumber>
    </recommendedName>
</protein>
<dbReference type="KEGG" id="seri:SERIO_v1c09190"/>
<reference evidence="7 8" key="1">
    <citation type="journal article" date="2015" name="Genome Biol. Evol.">
        <title>Found and Lost: The Fates of Horizontally Acquired Genes in Arthropod-Symbiotic Spiroplasma.</title>
        <authorList>
            <person name="Lo W.S."/>
            <person name="Gasparich G.E."/>
            <person name="Kuo C.H."/>
        </authorList>
    </citation>
    <scope>NUCLEOTIDE SEQUENCE [LARGE SCALE GENOMIC DNA]</scope>
    <source>
        <strain evidence="8">TDA-040725-5</strain>
    </source>
</reference>
<dbReference type="AlphaFoldDB" id="A0A0H3XLN9"/>
<comment type="subunit">
    <text evidence="5">Homodimer.</text>
</comment>
<keyword evidence="8" id="KW-1185">Reference proteome</keyword>
<dbReference type="EMBL" id="CP011856">
    <property type="protein sequence ID" value="AKM54479.1"/>
    <property type="molecule type" value="Genomic_DNA"/>
</dbReference>
<dbReference type="SUPFAM" id="SSF51905">
    <property type="entry name" value="FAD/NAD(P)-binding domain"/>
    <property type="match status" value="1"/>
</dbReference>
<dbReference type="PANTHER" id="PTHR48105">
    <property type="entry name" value="THIOREDOXIN REDUCTASE 1-RELATED-RELATED"/>
    <property type="match status" value="1"/>
</dbReference>
<dbReference type="Gene3D" id="3.50.50.60">
    <property type="entry name" value="FAD/NAD(P)-binding domain"/>
    <property type="match status" value="2"/>
</dbReference>
<keyword evidence="3 5" id="KW-0521">NADP</keyword>
<evidence type="ECO:0000256" key="5">
    <source>
        <dbReference type="HAMAP-Rule" id="MF_01685"/>
    </source>
</evidence>
<dbReference type="PRINTS" id="PR00411">
    <property type="entry name" value="PNDRDTASEI"/>
</dbReference>
<evidence type="ECO:0000256" key="4">
    <source>
        <dbReference type="ARBA" id="ARBA00023002"/>
    </source>
</evidence>
<comment type="catalytic activity">
    <reaction evidence="5">
        <text>2 reduced [2Fe-2S]-[ferredoxin] + NADP(+) + H(+) = 2 oxidized [2Fe-2S]-[ferredoxin] + NADPH</text>
        <dbReference type="Rhea" id="RHEA:20125"/>
        <dbReference type="Rhea" id="RHEA-COMP:10000"/>
        <dbReference type="Rhea" id="RHEA-COMP:10001"/>
        <dbReference type="ChEBI" id="CHEBI:15378"/>
        <dbReference type="ChEBI" id="CHEBI:33737"/>
        <dbReference type="ChEBI" id="CHEBI:33738"/>
        <dbReference type="ChEBI" id="CHEBI:57783"/>
        <dbReference type="ChEBI" id="CHEBI:58349"/>
        <dbReference type="EC" id="1.18.1.2"/>
    </reaction>
</comment>